<dbReference type="RefSeq" id="WP_053545711.1">
    <property type="nucleotide sequence ID" value="NZ_CP009220.1"/>
</dbReference>
<evidence type="ECO:0000256" key="3">
    <source>
        <dbReference type="ARBA" id="ARBA00022840"/>
    </source>
</evidence>
<dbReference type="InterPro" id="IPR006336">
    <property type="entry name" value="GCS2"/>
</dbReference>
<keyword evidence="3 5" id="KW-0067">ATP-binding</keyword>
<dbReference type="Pfam" id="PF04107">
    <property type="entry name" value="GCS2"/>
    <property type="match status" value="1"/>
</dbReference>
<comment type="similarity">
    <text evidence="5">Belongs to the glutamate--cysteine ligase type 2 family. YbdK subfamily.</text>
</comment>
<dbReference type="GO" id="GO:0042398">
    <property type="term" value="P:modified amino acid biosynthetic process"/>
    <property type="evidence" value="ECO:0007669"/>
    <property type="project" value="InterPro"/>
</dbReference>
<organism evidence="6 7">
    <name type="scientific">Corynebacterium deserti GIMN1.010</name>
    <dbReference type="NCBI Taxonomy" id="931089"/>
    <lineage>
        <taxon>Bacteria</taxon>
        <taxon>Bacillati</taxon>
        <taxon>Actinomycetota</taxon>
        <taxon>Actinomycetes</taxon>
        <taxon>Mycobacteriales</taxon>
        <taxon>Corynebacteriaceae</taxon>
        <taxon>Corynebacterium</taxon>
    </lineage>
</organism>
<dbReference type="GO" id="GO:0005524">
    <property type="term" value="F:ATP binding"/>
    <property type="evidence" value="ECO:0007669"/>
    <property type="project" value="UniProtKB-KW"/>
</dbReference>
<dbReference type="AlphaFoldDB" id="A0A0M4CZ50"/>
<evidence type="ECO:0000256" key="1">
    <source>
        <dbReference type="ARBA" id="ARBA00022598"/>
    </source>
</evidence>
<proteinExistence type="inferred from homology"/>
<protein>
    <recommendedName>
        <fullName evidence="5">Putative glutamate--cysteine ligase 2</fullName>
        <ecNumber evidence="5">6.3.2.2</ecNumber>
    </recommendedName>
    <alternativeName>
        <fullName evidence="5">Gamma-glutamylcysteine synthetase 2</fullName>
        <shortName evidence="5">GCS 2</shortName>
        <shortName evidence="5">Gamma-GCS 2</shortName>
    </alternativeName>
</protein>
<dbReference type="PANTHER" id="PTHR36510:SF1">
    <property type="entry name" value="GLUTAMATE--CYSTEINE LIGASE 2-RELATED"/>
    <property type="match status" value="1"/>
</dbReference>
<evidence type="ECO:0000256" key="2">
    <source>
        <dbReference type="ARBA" id="ARBA00022741"/>
    </source>
</evidence>
<sequence>MGNEAIKVIEFKRSPRPTLGVEWEVALVDPVSRDLAPRAAEVLDIVAKNHPDVHLEREFLQNTVELVTSVCDTVPQAVAELSHGLAAVKEASDELGLRLWTSGSHPFSDFRENPVSEKGSYDEIIARTQYWGNQMLIWGIHVHVGISHEDRVWPIINALVTNYPHLLAISASSPAWDGLDTGYASNRTMLYQQLPTAGLPYQFRTWDEWCSYMADQDKSGVINHTGSMHFDIRPASKWGTIEVRVADSTSNLRELSAVVALTHCLVVHYDRMIDAGEELPTLQPWHVAENKWRAARYGLDAEIIISRDTDEAMVQDELRQLVHKLGPLAQELGCKAELELVLEILERGGGYERQRRAFKRTGTWTAAVDLACEELEELQPLPSFKEE</sequence>
<comment type="catalytic activity">
    <reaction evidence="4 5">
        <text>L-cysteine + L-glutamate + ATP = gamma-L-glutamyl-L-cysteine + ADP + phosphate + H(+)</text>
        <dbReference type="Rhea" id="RHEA:13285"/>
        <dbReference type="ChEBI" id="CHEBI:15378"/>
        <dbReference type="ChEBI" id="CHEBI:29985"/>
        <dbReference type="ChEBI" id="CHEBI:30616"/>
        <dbReference type="ChEBI" id="CHEBI:35235"/>
        <dbReference type="ChEBI" id="CHEBI:43474"/>
        <dbReference type="ChEBI" id="CHEBI:58173"/>
        <dbReference type="ChEBI" id="CHEBI:456216"/>
        <dbReference type="EC" id="6.3.2.2"/>
    </reaction>
</comment>
<dbReference type="NCBIfam" id="NF010044">
    <property type="entry name" value="PRK13517.1-4"/>
    <property type="match status" value="1"/>
</dbReference>
<keyword evidence="7" id="KW-1185">Reference proteome</keyword>
<evidence type="ECO:0000313" key="7">
    <source>
        <dbReference type="Proteomes" id="UP000068067"/>
    </source>
</evidence>
<dbReference type="KEGG" id="cdx:CDES_12320"/>
<dbReference type="Gene3D" id="3.30.590.20">
    <property type="match status" value="1"/>
</dbReference>
<comment type="function">
    <text evidence="5">ATP-dependent carboxylate-amine ligase which exhibits weak glutamate--cysteine ligase activity.</text>
</comment>
<evidence type="ECO:0000313" key="6">
    <source>
        <dbReference type="EMBL" id="ALC06812.1"/>
    </source>
</evidence>
<evidence type="ECO:0000256" key="5">
    <source>
        <dbReference type="HAMAP-Rule" id="MF_01609"/>
    </source>
</evidence>
<gene>
    <name evidence="6" type="ORF">CDES_12320</name>
</gene>
<dbReference type="InterPro" id="IPR050141">
    <property type="entry name" value="GCL_type2/YbdK_subfam"/>
</dbReference>
<keyword evidence="2 5" id="KW-0547">Nucleotide-binding</keyword>
<name>A0A0M4CZ50_9CORY</name>
<reference evidence="6 7" key="1">
    <citation type="submission" date="2014-08" db="EMBL/GenBank/DDBJ databases">
        <title>Complete genome sequence of Corynebacterium deserti GIMN1.010 (=DSM 45689), isolated from desert sand in western China.</title>
        <authorList>
            <person name="Ruckert C."/>
            <person name="Albersmeier A."/>
            <person name="Kalinowski J."/>
        </authorList>
    </citation>
    <scope>NUCLEOTIDE SEQUENCE [LARGE SCALE GENOMIC DNA]</scope>
    <source>
        <strain evidence="6 7">GIMN1.010</strain>
    </source>
</reference>
<dbReference type="EC" id="6.3.2.2" evidence="5"/>
<dbReference type="InterPro" id="IPR014746">
    <property type="entry name" value="Gln_synth/guanido_kin_cat_dom"/>
</dbReference>
<dbReference type="PATRIC" id="fig|931089.4.peg.2489"/>
<dbReference type="HAMAP" id="MF_01609">
    <property type="entry name" value="Glu_cys_ligase_2"/>
    <property type="match status" value="1"/>
</dbReference>
<evidence type="ECO:0000256" key="4">
    <source>
        <dbReference type="ARBA" id="ARBA00048819"/>
    </source>
</evidence>
<accession>A0A0M4CZ50</accession>
<dbReference type="OrthoDB" id="9769628at2"/>
<dbReference type="EMBL" id="CP009220">
    <property type="protein sequence ID" value="ALC06812.1"/>
    <property type="molecule type" value="Genomic_DNA"/>
</dbReference>
<dbReference type="InterPro" id="IPR011793">
    <property type="entry name" value="YbdK"/>
</dbReference>
<dbReference type="GO" id="GO:0004357">
    <property type="term" value="F:glutamate-cysteine ligase activity"/>
    <property type="evidence" value="ECO:0007669"/>
    <property type="project" value="UniProtKB-EC"/>
</dbReference>
<dbReference type="Proteomes" id="UP000068067">
    <property type="component" value="Chromosome"/>
</dbReference>
<keyword evidence="1 5" id="KW-0436">Ligase</keyword>
<dbReference type="NCBIfam" id="NF010042">
    <property type="entry name" value="PRK13517.1-2"/>
    <property type="match status" value="1"/>
</dbReference>
<dbReference type="STRING" id="931089.CDES_12320"/>
<dbReference type="SUPFAM" id="SSF55931">
    <property type="entry name" value="Glutamine synthetase/guanido kinase"/>
    <property type="match status" value="1"/>
</dbReference>
<dbReference type="NCBIfam" id="TIGR02050">
    <property type="entry name" value="gshA_cyan_rel"/>
    <property type="match status" value="1"/>
</dbReference>
<dbReference type="PANTHER" id="PTHR36510">
    <property type="entry name" value="GLUTAMATE--CYSTEINE LIGASE 2-RELATED"/>
    <property type="match status" value="1"/>
</dbReference>